<dbReference type="PANTHER" id="PTHR30231">
    <property type="entry name" value="DNA POLYMERASE III SUBUNIT EPSILON"/>
    <property type="match status" value="1"/>
</dbReference>
<proteinExistence type="predicted"/>
<dbReference type="EMBL" id="JBHUMF010000031">
    <property type="protein sequence ID" value="MFD2682143.1"/>
    <property type="molecule type" value="Genomic_DNA"/>
</dbReference>
<organism evidence="2 3">
    <name type="scientific">Bacillus seohaeanensis</name>
    <dbReference type="NCBI Taxonomy" id="284580"/>
    <lineage>
        <taxon>Bacteria</taxon>
        <taxon>Bacillati</taxon>
        <taxon>Bacillota</taxon>
        <taxon>Bacilli</taxon>
        <taxon>Bacillales</taxon>
        <taxon>Bacillaceae</taxon>
        <taxon>Bacillus</taxon>
    </lineage>
</organism>
<feature type="domain" description="Exonuclease" evidence="1">
    <location>
        <begin position="62"/>
        <end position="230"/>
    </location>
</feature>
<dbReference type="Gene3D" id="3.30.420.10">
    <property type="entry name" value="Ribonuclease H-like superfamily/Ribonuclease H"/>
    <property type="match status" value="1"/>
</dbReference>
<evidence type="ECO:0000259" key="1">
    <source>
        <dbReference type="SMART" id="SM00479"/>
    </source>
</evidence>
<dbReference type="SUPFAM" id="SSF53098">
    <property type="entry name" value="Ribonuclease H-like"/>
    <property type="match status" value="1"/>
</dbReference>
<comment type="caution">
    <text evidence="2">The sequence shown here is derived from an EMBL/GenBank/DDBJ whole genome shotgun (WGS) entry which is preliminary data.</text>
</comment>
<gene>
    <name evidence="2" type="ORF">ACFSUL_15495</name>
</gene>
<dbReference type="InterPro" id="IPR013520">
    <property type="entry name" value="Ribonucl_H"/>
</dbReference>
<dbReference type="PANTHER" id="PTHR30231:SF41">
    <property type="entry name" value="DNA POLYMERASE III SUBUNIT EPSILON"/>
    <property type="match status" value="1"/>
</dbReference>
<keyword evidence="3" id="KW-1185">Reference proteome</keyword>
<evidence type="ECO:0000313" key="2">
    <source>
        <dbReference type="EMBL" id="MFD2682143.1"/>
    </source>
</evidence>
<dbReference type="Pfam" id="PF00929">
    <property type="entry name" value="RNase_T"/>
    <property type="match status" value="1"/>
</dbReference>
<evidence type="ECO:0000313" key="3">
    <source>
        <dbReference type="Proteomes" id="UP001597506"/>
    </source>
</evidence>
<dbReference type="RefSeq" id="WP_377936852.1">
    <property type="nucleotide sequence ID" value="NZ_JBHUMF010000031.1"/>
</dbReference>
<dbReference type="InterPro" id="IPR036397">
    <property type="entry name" value="RNaseH_sf"/>
</dbReference>
<name>A0ABW5RUD4_9BACI</name>
<dbReference type="SMART" id="SM00479">
    <property type="entry name" value="EXOIII"/>
    <property type="match status" value="1"/>
</dbReference>
<dbReference type="CDD" id="cd06127">
    <property type="entry name" value="DEDDh"/>
    <property type="match status" value="1"/>
</dbReference>
<dbReference type="Proteomes" id="UP001597506">
    <property type="component" value="Unassembled WGS sequence"/>
</dbReference>
<protein>
    <submittedName>
        <fullName evidence="2">PolC-type DNA polymerase III</fullName>
    </submittedName>
</protein>
<sequence>MNDIGINVGFRIIKYYIWQQFFFHYQVKKAKESPSYDKLTLTMKEFEKDKPTFQKKPLSDCTFTIFDLETTGFFPEIGDEIISIGAVKVKDQQVNYEDSFYQVINPLQTVSKETKMFTGLRRKDFLSGVTFPVGLEKFLEFSKGTILVAHPASFDINFLQSRMQKWRLPSFDPEYIDSFGLANELLDCTDSYLDKLVERYRINSRKRHHALNDAIMTAEVFIKLLQESKATPIKTIHDLKEQLA</sequence>
<reference evidence="3" key="1">
    <citation type="journal article" date="2019" name="Int. J. Syst. Evol. Microbiol.">
        <title>The Global Catalogue of Microorganisms (GCM) 10K type strain sequencing project: providing services to taxonomists for standard genome sequencing and annotation.</title>
        <authorList>
            <consortium name="The Broad Institute Genomics Platform"/>
            <consortium name="The Broad Institute Genome Sequencing Center for Infectious Disease"/>
            <person name="Wu L."/>
            <person name="Ma J."/>
        </authorList>
    </citation>
    <scope>NUCLEOTIDE SEQUENCE [LARGE SCALE GENOMIC DNA]</scope>
    <source>
        <strain evidence="3">KCTC 3913</strain>
    </source>
</reference>
<dbReference type="InterPro" id="IPR012337">
    <property type="entry name" value="RNaseH-like_sf"/>
</dbReference>
<accession>A0ABW5RUD4</accession>